<evidence type="ECO:0000256" key="9">
    <source>
        <dbReference type="ARBA" id="ARBA00023180"/>
    </source>
</evidence>
<dbReference type="InterPro" id="IPR018097">
    <property type="entry name" value="EGF_Ca-bd_CS"/>
</dbReference>
<keyword evidence="4" id="KW-0677">Repeat</keyword>
<dbReference type="InterPro" id="IPR026823">
    <property type="entry name" value="cEGF"/>
</dbReference>
<feature type="compositionally biased region" description="Basic and acidic residues" evidence="11">
    <location>
        <begin position="211"/>
        <end position="225"/>
    </location>
</feature>
<dbReference type="SMART" id="SM00179">
    <property type="entry name" value="EGF_CA"/>
    <property type="match status" value="1"/>
</dbReference>
<evidence type="ECO:0000256" key="7">
    <source>
        <dbReference type="ARBA" id="ARBA00023157"/>
    </source>
</evidence>
<dbReference type="CDD" id="cd00054">
    <property type="entry name" value="EGF_CA"/>
    <property type="match status" value="1"/>
</dbReference>
<name>A0ABD2N658_9CUCU</name>
<dbReference type="PROSITE" id="PS01209">
    <property type="entry name" value="LDLRA_1"/>
    <property type="match status" value="1"/>
</dbReference>
<evidence type="ECO:0000313" key="13">
    <source>
        <dbReference type="EMBL" id="KAL3274221.1"/>
    </source>
</evidence>
<accession>A0ABD2N658</accession>
<evidence type="ECO:0000256" key="3">
    <source>
        <dbReference type="ARBA" id="ARBA00022692"/>
    </source>
</evidence>
<dbReference type="PROSITE" id="PS00010">
    <property type="entry name" value="ASX_HYDROXYL"/>
    <property type="match status" value="1"/>
</dbReference>
<keyword evidence="7 10" id="KW-1015">Disulfide bond</keyword>
<dbReference type="AlphaFoldDB" id="A0ABD2N658"/>
<dbReference type="Proteomes" id="UP001516400">
    <property type="component" value="Unassembled WGS sequence"/>
</dbReference>
<dbReference type="PANTHER" id="PTHR22722:SF14">
    <property type="entry name" value="MEGALIN, ISOFORM A"/>
    <property type="match status" value="1"/>
</dbReference>
<dbReference type="GO" id="GO:0016020">
    <property type="term" value="C:membrane"/>
    <property type="evidence" value="ECO:0007669"/>
    <property type="project" value="UniProtKB-SubCell"/>
</dbReference>
<evidence type="ECO:0000256" key="2">
    <source>
        <dbReference type="ARBA" id="ARBA00022536"/>
    </source>
</evidence>
<gene>
    <name evidence="13" type="ORF">HHI36_015632</name>
</gene>
<feature type="region of interest" description="Disordered" evidence="11">
    <location>
        <begin position="193"/>
        <end position="246"/>
    </location>
</feature>
<keyword evidence="5" id="KW-1133">Transmembrane helix</keyword>
<dbReference type="PROSITE" id="PS50068">
    <property type="entry name" value="LDLRA_2"/>
    <property type="match status" value="1"/>
</dbReference>
<dbReference type="InterPro" id="IPR002172">
    <property type="entry name" value="LDrepeatLR_classA_rpt"/>
</dbReference>
<comment type="subcellular location">
    <subcellularLocation>
        <location evidence="1">Membrane</location>
        <topology evidence="1">Single-pass membrane protein</topology>
    </subcellularLocation>
</comment>
<dbReference type="InterPro" id="IPR036055">
    <property type="entry name" value="LDL_receptor-like_sf"/>
</dbReference>
<evidence type="ECO:0000256" key="4">
    <source>
        <dbReference type="ARBA" id="ARBA00022737"/>
    </source>
</evidence>
<comment type="caution">
    <text evidence="10">Lacks conserved residue(s) required for the propagation of feature annotation.</text>
</comment>
<evidence type="ECO:0000256" key="11">
    <source>
        <dbReference type="SAM" id="MobiDB-lite"/>
    </source>
</evidence>
<evidence type="ECO:0000256" key="5">
    <source>
        <dbReference type="ARBA" id="ARBA00022989"/>
    </source>
</evidence>
<dbReference type="Pfam" id="PF00057">
    <property type="entry name" value="Ldl_recept_a"/>
    <property type="match status" value="1"/>
</dbReference>
<dbReference type="InterPro" id="IPR023415">
    <property type="entry name" value="LDLR_class-A_CS"/>
</dbReference>
<dbReference type="InterPro" id="IPR000152">
    <property type="entry name" value="EGF-type_Asp/Asn_hydroxyl_site"/>
</dbReference>
<dbReference type="InterPro" id="IPR000742">
    <property type="entry name" value="EGF"/>
</dbReference>
<dbReference type="Gene3D" id="4.10.400.10">
    <property type="entry name" value="Low-density Lipoprotein Receptor"/>
    <property type="match status" value="2"/>
</dbReference>
<dbReference type="PRINTS" id="PR00261">
    <property type="entry name" value="LDLRECEPTOR"/>
</dbReference>
<dbReference type="PANTHER" id="PTHR22722">
    <property type="entry name" value="LOW-DENSITY LIPOPROTEIN RECEPTOR-RELATED PROTEIN 2-RELATED"/>
    <property type="match status" value="1"/>
</dbReference>
<dbReference type="SUPFAM" id="SSF57424">
    <property type="entry name" value="LDL receptor-like module"/>
    <property type="match status" value="2"/>
</dbReference>
<keyword evidence="14" id="KW-1185">Reference proteome</keyword>
<feature type="disulfide bond" evidence="10">
    <location>
        <begin position="93"/>
        <end position="111"/>
    </location>
</feature>
<keyword evidence="8" id="KW-0675">Receptor</keyword>
<evidence type="ECO:0000256" key="1">
    <source>
        <dbReference type="ARBA" id="ARBA00004167"/>
    </source>
</evidence>
<comment type="caution">
    <text evidence="13">The sequence shown here is derived from an EMBL/GenBank/DDBJ whole genome shotgun (WGS) entry which is preliminary data.</text>
</comment>
<dbReference type="SUPFAM" id="SSF57196">
    <property type="entry name" value="EGF/Laminin"/>
    <property type="match status" value="1"/>
</dbReference>
<organism evidence="13 14">
    <name type="scientific">Cryptolaemus montrouzieri</name>
    <dbReference type="NCBI Taxonomy" id="559131"/>
    <lineage>
        <taxon>Eukaryota</taxon>
        <taxon>Metazoa</taxon>
        <taxon>Ecdysozoa</taxon>
        <taxon>Arthropoda</taxon>
        <taxon>Hexapoda</taxon>
        <taxon>Insecta</taxon>
        <taxon>Pterygota</taxon>
        <taxon>Neoptera</taxon>
        <taxon>Endopterygota</taxon>
        <taxon>Coleoptera</taxon>
        <taxon>Polyphaga</taxon>
        <taxon>Cucujiformia</taxon>
        <taxon>Coccinelloidea</taxon>
        <taxon>Coccinellidae</taxon>
        <taxon>Scymninae</taxon>
        <taxon>Scymnini</taxon>
        <taxon>Cryptolaemus</taxon>
    </lineage>
</organism>
<keyword evidence="9" id="KW-0325">Glycoprotein</keyword>
<dbReference type="Gene3D" id="2.10.25.10">
    <property type="entry name" value="Laminin"/>
    <property type="match status" value="1"/>
</dbReference>
<protein>
    <recommendedName>
        <fullName evidence="12">EGF-like domain-containing protein</fullName>
    </recommendedName>
</protein>
<evidence type="ECO:0000313" key="14">
    <source>
        <dbReference type="Proteomes" id="UP001516400"/>
    </source>
</evidence>
<feature type="domain" description="EGF-like" evidence="12">
    <location>
        <begin position="147"/>
        <end position="162"/>
    </location>
</feature>
<dbReference type="EMBL" id="JABFTP020000062">
    <property type="protein sequence ID" value="KAL3274221.1"/>
    <property type="molecule type" value="Genomic_DNA"/>
</dbReference>
<keyword evidence="2" id="KW-0245">EGF-like domain</keyword>
<evidence type="ECO:0000259" key="12">
    <source>
        <dbReference type="PROSITE" id="PS01186"/>
    </source>
</evidence>
<keyword evidence="6" id="KW-0472">Membrane</keyword>
<evidence type="ECO:0000256" key="8">
    <source>
        <dbReference type="ARBA" id="ARBA00023170"/>
    </source>
</evidence>
<proteinExistence type="predicted"/>
<dbReference type="SMART" id="SM00192">
    <property type="entry name" value="LDLa"/>
    <property type="match status" value="2"/>
</dbReference>
<evidence type="ECO:0000256" key="6">
    <source>
        <dbReference type="ARBA" id="ARBA00023136"/>
    </source>
</evidence>
<dbReference type="InterPro" id="IPR001881">
    <property type="entry name" value="EGF-like_Ca-bd_dom"/>
</dbReference>
<reference evidence="13 14" key="1">
    <citation type="journal article" date="2021" name="BMC Biol.">
        <title>Horizontally acquired antibacterial genes associated with adaptive radiation of ladybird beetles.</title>
        <authorList>
            <person name="Li H.S."/>
            <person name="Tang X.F."/>
            <person name="Huang Y.H."/>
            <person name="Xu Z.Y."/>
            <person name="Chen M.L."/>
            <person name="Du X.Y."/>
            <person name="Qiu B.Y."/>
            <person name="Chen P.T."/>
            <person name="Zhang W."/>
            <person name="Slipinski A."/>
            <person name="Escalona H.E."/>
            <person name="Waterhouse R.M."/>
            <person name="Zwick A."/>
            <person name="Pang H."/>
        </authorList>
    </citation>
    <scope>NUCLEOTIDE SEQUENCE [LARGE SCALE GENOMIC DNA]</scope>
    <source>
        <strain evidence="13">SYSU2018</strain>
    </source>
</reference>
<sequence>MGPTRIQLFIIVPRHNLAATICSPAETAVVSTKAGFAIMITMVGTVQMKEENVTLNIRLRNRCDGEDDCGDHSDEVHCVKENNTRANSSQFRCNLRQCVNNHLVCNKVSDCSDDSDEPLHCNVDECTKVRINWCGHKCVDTLTGFYCDCNQGYKLLDDKKSCADIDECTEFHGVCFQYCTNTPAVTTVNVTTSTTREKWTNTGASRGAPRSPERRGAGLRPDRRVHAMLPPRPSTGLRSEAPCRNP</sequence>
<evidence type="ECO:0000256" key="10">
    <source>
        <dbReference type="PROSITE-ProRule" id="PRU00124"/>
    </source>
</evidence>
<dbReference type="PROSITE" id="PS01186">
    <property type="entry name" value="EGF_2"/>
    <property type="match status" value="1"/>
</dbReference>
<dbReference type="PROSITE" id="PS01187">
    <property type="entry name" value="EGF_CA"/>
    <property type="match status" value="1"/>
</dbReference>
<keyword evidence="3" id="KW-0812">Transmembrane</keyword>
<dbReference type="CDD" id="cd00112">
    <property type="entry name" value="LDLa"/>
    <property type="match status" value="2"/>
</dbReference>
<dbReference type="Pfam" id="PF12662">
    <property type="entry name" value="cEGF"/>
    <property type="match status" value="1"/>
</dbReference>
<dbReference type="InterPro" id="IPR051221">
    <property type="entry name" value="LDLR-related"/>
</dbReference>